<dbReference type="FunFam" id="3.40.30.10:FF:000093">
    <property type="entry name" value="Glutaredoxin 2"/>
    <property type="match status" value="1"/>
</dbReference>
<dbReference type="GO" id="GO:0034599">
    <property type="term" value="P:cellular response to oxidative stress"/>
    <property type="evidence" value="ECO:0007669"/>
    <property type="project" value="TreeGrafter"/>
</dbReference>
<dbReference type="SUPFAM" id="SSF52833">
    <property type="entry name" value="Thioredoxin-like"/>
    <property type="match status" value="1"/>
</dbReference>
<dbReference type="eggNOG" id="KOG1752">
    <property type="taxonomic scope" value="Eukaryota"/>
</dbReference>
<dbReference type="PROSITE" id="PS51354">
    <property type="entry name" value="GLUTAREDOXIN_2"/>
    <property type="match status" value="1"/>
</dbReference>
<dbReference type="OMA" id="YSMEARE"/>
<dbReference type="InParanoid" id="M4BAI2"/>
<feature type="domain" description="Glutaredoxin" evidence="1">
    <location>
        <begin position="19"/>
        <end position="79"/>
    </location>
</feature>
<evidence type="ECO:0000259" key="1">
    <source>
        <dbReference type="Pfam" id="PF00462"/>
    </source>
</evidence>
<keyword evidence="3" id="KW-1185">Reference proteome</keyword>
<organism evidence="2 3">
    <name type="scientific">Hyaloperonospora arabidopsidis (strain Emoy2)</name>
    <name type="common">Downy mildew agent</name>
    <name type="synonym">Peronospora arabidopsidis</name>
    <dbReference type="NCBI Taxonomy" id="559515"/>
    <lineage>
        <taxon>Eukaryota</taxon>
        <taxon>Sar</taxon>
        <taxon>Stramenopiles</taxon>
        <taxon>Oomycota</taxon>
        <taxon>Peronosporomycetes</taxon>
        <taxon>Peronosporales</taxon>
        <taxon>Peronosporaceae</taxon>
        <taxon>Hyaloperonospora</taxon>
    </lineage>
</organism>
<dbReference type="InterPro" id="IPR011899">
    <property type="entry name" value="Glutaredoxin_euk/vir"/>
</dbReference>
<dbReference type="EMBL" id="JH598070">
    <property type="status" value="NOT_ANNOTATED_CDS"/>
    <property type="molecule type" value="Genomic_DNA"/>
</dbReference>
<dbReference type="PANTHER" id="PTHR45694:SF5">
    <property type="entry name" value="GLUTAREDOXIN 2"/>
    <property type="match status" value="1"/>
</dbReference>
<dbReference type="FunCoup" id="M4BAI2">
    <property type="interactions" value="108"/>
</dbReference>
<dbReference type="InterPro" id="IPR036249">
    <property type="entry name" value="Thioredoxin-like_sf"/>
</dbReference>
<dbReference type="EnsemblProtists" id="HpaT803292">
    <property type="protein sequence ID" value="HpaP803292"/>
    <property type="gene ID" value="HpaG803292"/>
</dbReference>
<sequence length="104" mass="11283">MVSAKESVEAQVAAAPVGVYSKTYCPHSTATKMLLTQLGVRYKVVELDQIPDGSEQQHALEQLTEQKTVPNVFVWGKSIGGNADVQDLHKDGKLEPLLKQHGGL</sequence>
<protein>
    <recommendedName>
        <fullName evidence="1">Glutaredoxin domain-containing protein</fullName>
    </recommendedName>
</protein>
<reference evidence="2" key="2">
    <citation type="submission" date="2015-06" db="UniProtKB">
        <authorList>
            <consortium name="EnsemblProtists"/>
        </authorList>
    </citation>
    <scope>IDENTIFICATION</scope>
    <source>
        <strain evidence="2">Emoy2</strain>
    </source>
</reference>
<proteinExistence type="predicted"/>
<name>M4BAI2_HYAAE</name>
<dbReference type="GO" id="GO:0005737">
    <property type="term" value="C:cytoplasm"/>
    <property type="evidence" value="ECO:0007669"/>
    <property type="project" value="TreeGrafter"/>
</dbReference>
<dbReference type="Gene3D" id="3.40.30.10">
    <property type="entry name" value="Glutaredoxin"/>
    <property type="match status" value="1"/>
</dbReference>
<accession>M4BAI2</accession>
<dbReference type="Proteomes" id="UP000011713">
    <property type="component" value="Unassembled WGS sequence"/>
</dbReference>
<dbReference type="GO" id="GO:0015038">
    <property type="term" value="F:glutathione disulfide oxidoreductase activity"/>
    <property type="evidence" value="ECO:0007669"/>
    <property type="project" value="TreeGrafter"/>
</dbReference>
<evidence type="ECO:0000313" key="2">
    <source>
        <dbReference type="EnsemblProtists" id="HpaP803292"/>
    </source>
</evidence>
<evidence type="ECO:0000313" key="3">
    <source>
        <dbReference type="Proteomes" id="UP000011713"/>
    </source>
</evidence>
<dbReference type="InterPro" id="IPR002109">
    <property type="entry name" value="Glutaredoxin"/>
</dbReference>
<dbReference type="InterPro" id="IPR014025">
    <property type="entry name" value="Glutaredoxin_subgr"/>
</dbReference>
<dbReference type="VEuPathDB" id="FungiDB:HpaG803292"/>
<dbReference type="HOGENOM" id="CLU_026126_7_2_1"/>
<dbReference type="NCBIfam" id="TIGR02180">
    <property type="entry name" value="GRX_euk"/>
    <property type="match status" value="1"/>
</dbReference>
<dbReference type="AlphaFoldDB" id="M4BAI2"/>
<dbReference type="CDD" id="cd03419">
    <property type="entry name" value="GRX_GRXh_1_2_like"/>
    <property type="match status" value="1"/>
</dbReference>
<dbReference type="Pfam" id="PF00462">
    <property type="entry name" value="Glutaredoxin"/>
    <property type="match status" value="1"/>
</dbReference>
<dbReference type="PANTHER" id="PTHR45694">
    <property type="entry name" value="GLUTAREDOXIN 2"/>
    <property type="match status" value="1"/>
</dbReference>
<dbReference type="PRINTS" id="PR00160">
    <property type="entry name" value="GLUTAREDOXIN"/>
</dbReference>
<reference evidence="3" key="1">
    <citation type="journal article" date="2010" name="Science">
        <title>Signatures of adaptation to obligate biotrophy in the Hyaloperonospora arabidopsidis genome.</title>
        <authorList>
            <person name="Baxter L."/>
            <person name="Tripathy S."/>
            <person name="Ishaque N."/>
            <person name="Boot N."/>
            <person name="Cabral A."/>
            <person name="Kemen E."/>
            <person name="Thines M."/>
            <person name="Ah-Fong A."/>
            <person name="Anderson R."/>
            <person name="Badejoko W."/>
            <person name="Bittner-Eddy P."/>
            <person name="Boore J.L."/>
            <person name="Chibucos M.C."/>
            <person name="Coates M."/>
            <person name="Dehal P."/>
            <person name="Delehaunty K."/>
            <person name="Dong S."/>
            <person name="Downton P."/>
            <person name="Dumas B."/>
            <person name="Fabro G."/>
            <person name="Fronick C."/>
            <person name="Fuerstenberg S.I."/>
            <person name="Fulton L."/>
            <person name="Gaulin E."/>
            <person name="Govers F."/>
            <person name="Hughes L."/>
            <person name="Humphray S."/>
            <person name="Jiang R.H."/>
            <person name="Judelson H."/>
            <person name="Kamoun S."/>
            <person name="Kyung K."/>
            <person name="Meijer H."/>
            <person name="Minx P."/>
            <person name="Morris P."/>
            <person name="Nelson J."/>
            <person name="Phuntumart V."/>
            <person name="Qutob D."/>
            <person name="Rehmany A."/>
            <person name="Rougon-Cardoso A."/>
            <person name="Ryden P."/>
            <person name="Torto-Alalibo T."/>
            <person name="Studholme D."/>
            <person name="Wang Y."/>
            <person name="Win J."/>
            <person name="Wood J."/>
            <person name="Clifton S.W."/>
            <person name="Rogers J."/>
            <person name="Van den Ackerveken G."/>
            <person name="Jones J.D."/>
            <person name="McDowell J.M."/>
            <person name="Beynon J."/>
            <person name="Tyler B.M."/>
        </authorList>
    </citation>
    <scope>NUCLEOTIDE SEQUENCE [LARGE SCALE GENOMIC DNA]</scope>
    <source>
        <strain evidence="3">Emoy2</strain>
    </source>
</reference>
<dbReference type="STRING" id="559515.M4BAI2"/>